<dbReference type="GO" id="GO:0046872">
    <property type="term" value="F:metal ion binding"/>
    <property type="evidence" value="ECO:0007669"/>
    <property type="project" value="UniProtKB-KW"/>
</dbReference>
<feature type="binding site" evidence="4">
    <location>
        <position position="130"/>
    </location>
    <ligand>
        <name>NAD(+)</name>
        <dbReference type="ChEBI" id="CHEBI:57540"/>
    </ligand>
</feature>
<sequence>MIKIKAPEAYINEENILGQSGKYVSEFGNHALIIGGKTALESVGEDFFKSFRDEKIKYEVEEFHGYCSFENIDKYSDLSTKLGVDIIVGIGGGKVLDLVKAVGEKTDLPVITVPTIAATCAAWSALSVIYNEIGEHTDYILLEKSPKLVLADTNIISKAPARYLNAGIGDTIVKWYEAVPHLSENSDITLKIGLQTAKLALNILENYANELQVESRESYIKNQYKDVIDSIIILAGLVGSINGGKHRAAIGHAVHNGLTYISDTKGTLHGEKVIFGLIVQFILEGKSEREIIDLIDLLNKLDLPVTLAQLGIKDNVDDKILTIANSVNFNSDELDNLNFQVNKDLIRKAIIRADELGRDSLSLQAIV</sequence>
<keyword evidence="1 3" id="KW-0479">Metal-binding</keyword>
<name>R4KB55_CLOPA</name>
<dbReference type="AlphaFoldDB" id="R4KB55"/>
<dbReference type="KEGG" id="cpas:Clopa_4186"/>
<evidence type="ECO:0000256" key="4">
    <source>
        <dbReference type="PIRSR" id="PIRSR000112-3"/>
    </source>
</evidence>
<dbReference type="Pfam" id="PF00465">
    <property type="entry name" value="Fe-ADH"/>
    <property type="match status" value="1"/>
</dbReference>
<organism evidence="6 7">
    <name type="scientific">Clostridium pasteurianum BC1</name>
    <dbReference type="NCBI Taxonomy" id="86416"/>
    <lineage>
        <taxon>Bacteria</taxon>
        <taxon>Bacillati</taxon>
        <taxon>Bacillota</taxon>
        <taxon>Clostridia</taxon>
        <taxon>Eubacteriales</taxon>
        <taxon>Clostridiaceae</taxon>
        <taxon>Clostridium</taxon>
    </lineage>
</organism>
<dbReference type="HOGENOM" id="CLU_044754_1_0_9"/>
<dbReference type="OrthoDB" id="5198708at2"/>
<protein>
    <submittedName>
        <fullName evidence="6">Glycerol dehydrogenase-like oxidoreductase</fullName>
    </submittedName>
</protein>
<evidence type="ECO:0000256" key="2">
    <source>
        <dbReference type="ARBA" id="ARBA00023002"/>
    </source>
</evidence>
<dbReference type="PANTHER" id="PTHR43616:SF3">
    <property type="entry name" value="HYDROXYCARBOXYLATE DEHYDROGENASE A"/>
    <property type="match status" value="1"/>
</dbReference>
<dbReference type="PANTHER" id="PTHR43616">
    <property type="entry name" value="GLYCEROL DEHYDROGENASE"/>
    <property type="match status" value="1"/>
</dbReference>
<evidence type="ECO:0000313" key="7">
    <source>
        <dbReference type="Proteomes" id="UP000013523"/>
    </source>
</evidence>
<dbReference type="CDD" id="cd08550">
    <property type="entry name" value="GlyDH-like"/>
    <property type="match status" value="1"/>
</dbReference>
<feature type="binding site" evidence="4">
    <location>
        <begin position="93"/>
        <end position="97"/>
    </location>
    <ligand>
        <name>NAD(+)</name>
        <dbReference type="ChEBI" id="CHEBI:57540"/>
    </ligand>
</feature>
<evidence type="ECO:0000256" key="3">
    <source>
        <dbReference type="PIRSR" id="PIRSR000112-1"/>
    </source>
</evidence>
<dbReference type="PIRSF" id="PIRSF000112">
    <property type="entry name" value="Glycerol_dehydrogenase"/>
    <property type="match status" value="1"/>
</dbReference>
<keyword evidence="4" id="KW-0520">NAD</keyword>
<evidence type="ECO:0000259" key="5">
    <source>
        <dbReference type="Pfam" id="PF00465"/>
    </source>
</evidence>
<feature type="binding site" evidence="3">
    <location>
        <position position="252"/>
    </location>
    <ligand>
        <name>glycerol</name>
        <dbReference type="ChEBI" id="CHEBI:17754"/>
    </ligand>
</feature>
<comment type="cofactor">
    <cofactor evidence="3">
        <name>Zn(2+)</name>
        <dbReference type="ChEBI" id="CHEBI:29105"/>
    </cofactor>
    <text evidence="3">Binds 1 zinc ion per subunit.</text>
</comment>
<feature type="binding site" evidence="4">
    <location>
        <position position="124"/>
    </location>
    <ligand>
        <name>NAD(+)</name>
        <dbReference type="ChEBI" id="CHEBI:57540"/>
    </ligand>
</feature>
<reference evidence="6 7" key="1">
    <citation type="submission" date="2012-01" db="EMBL/GenBank/DDBJ databases">
        <title>Complete sequence of chromosome of Clostridium pasteurianum BC1.</title>
        <authorList>
            <consortium name="US DOE Joint Genome Institute"/>
            <person name="Lucas S."/>
            <person name="Han J."/>
            <person name="Lapidus A."/>
            <person name="Cheng J.-F."/>
            <person name="Goodwin L."/>
            <person name="Pitluck S."/>
            <person name="Peters L."/>
            <person name="Mikhailova N."/>
            <person name="Teshima H."/>
            <person name="Detter J.C."/>
            <person name="Han C."/>
            <person name="Tapia R."/>
            <person name="Land M."/>
            <person name="Hauser L."/>
            <person name="Kyrpides N."/>
            <person name="Ivanova N."/>
            <person name="Pagani I."/>
            <person name="Dunn J."/>
            <person name="Taghavi S."/>
            <person name="Francis A."/>
            <person name="van der Lelie D."/>
            <person name="Woyke T."/>
        </authorList>
    </citation>
    <scope>NUCLEOTIDE SEQUENCE [LARGE SCALE GENOMIC DNA]</scope>
    <source>
        <strain evidence="6 7">BC1</strain>
    </source>
</reference>
<dbReference type="PATRIC" id="fig|86416.3.peg.4190"/>
<proteinExistence type="predicted"/>
<keyword evidence="2" id="KW-0560">Oxidoreductase</keyword>
<gene>
    <name evidence="6" type="ORF">Clopa_4186</name>
</gene>
<dbReference type="STRING" id="86416.Clopa_4186"/>
<dbReference type="GO" id="GO:0016614">
    <property type="term" value="F:oxidoreductase activity, acting on CH-OH group of donors"/>
    <property type="evidence" value="ECO:0007669"/>
    <property type="project" value="InterPro"/>
</dbReference>
<dbReference type="RefSeq" id="WP_015617190.1">
    <property type="nucleotide sequence ID" value="NC_021182.1"/>
</dbReference>
<evidence type="ECO:0000256" key="1">
    <source>
        <dbReference type="ARBA" id="ARBA00022723"/>
    </source>
</evidence>
<feature type="binding site" evidence="4">
    <location>
        <position position="126"/>
    </location>
    <ligand>
        <name>NAD(+)</name>
        <dbReference type="ChEBI" id="CHEBI:57540"/>
    </ligand>
</feature>
<dbReference type="SUPFAM" id="SSF56796">
    <property type="entry name" value="Dehydroquinate synthase-like"/>
    <property type="match status" value="1"/>
</dbReference>
<feature type="domain" description="Alcohol dehydrogenase iron-type/glycerol dehydrogenase GldA" evidence="5">
    <location>
        <begin position="7"/>
        <end position="153"/>
    </location>
</feature>
<dbReference type="EMBL" id="CP003261">
    <property type="protein sequence ID" value="AGK98916.1"/>
    <property type="molecule type" value="Genomic_DNA"/>
</dbReference>
<dbReference type="Proteomes" id="UP000013523">
    <property type="component" value="Chromosome"/>
</dbReference>
<dbReference type="Gene3D" id="3.40.50.1970">
    <property type="match status" value="1"/>
</dbReference>
<accession>R4KB55</accession>
<dbReference type="InterPro" id="IPR001670">
    <property type="entry name" value="ADH_Fe/GldA"/>
</dbReference>
<dbReference type="Gene3D" id="1.20.1090.10">
    <property type="entry name" value="Dehydroquinate synthase-like - alpha domain"/>
    <property type="match status" value="1"/>
</dbReference>
<feature type="binding site" evidence="3">
    <location>
        <position position="269"/>
    </location>
    <ligand>
        <name>glycerol</name>
        <dbReference type="ChEBI" id="CHEBI:17754"/>
    </ligand>
</feature>
<evidence type="ECO:0000313" key="6">
    <source>
        <dbReference type="EMBL" id="AGK98916.1"/>
    </source>
</evidence>
<keyword evidence="7" id="KW-1185">Reference proteome</keyword>
<feature type="binding site" evidence="3">
    <location>
        <position position="170"/>
    </location>
    <ligand>
        <name>glycerol</name>
        <dbReference type="ChEBI" id="CHEBI:17754"/>
    </ligand>
</feature>
<dbReference type="InterPro" id="IPR016205">
    <property type="entry name" value="Glycerol_DH"/>
</dbReference>
<keyword evidence="3" id="KW-0862">Zinc</keyword>
<dbReference type="eggNOG" id="COG0371">
    <property type="taxonomic scope" value="Bacteria"/>
</dbReference>